<name>A0AC35FJ86_9BILA</name>
<evidence type="ECO:0000313" key="1">
    <source>
        <dbReference type="Proteomes" id="UP000887580"/>
    </source>
</evidence>
<evidence type="ECO:0000313" key="2">
    <source>
        <dbReference type="WBParaSite" id="PS1159_v2.g18121.t1"/>
    </source>
</evidence>
<dbReference type="WBParaSite" id="PS1159_v2.g18121.t1">
    <property type="protein sequence ID" value="PS1159_v2.g18121.t1"/>
    <property type="gene ID" value="PS1159_v2.g18121"/>
</dbReference>
<protein>
    <submittedName>
        <fullName evidence="2">Uncharacterized protein</fullName>
    </submittedName>
</protein>
<organism evidence="1 2">
    <name type="scientific">Panagrolaimus sp. PS1159</name>
    <dbReference type="NCBI Taxonomy" id="55785"/>
    <lineage>
        <taxon>Eukaryota</taxon>
        <taxon>Metazoa</taxon>
        <taxon>Ecdysozoa</taxon>
        <taxon>Nematoda</taxon>
        <taxon>Chromadorea</taxon>
        <taxon>Rhabditida</taxon>
        <taxon>Tylenchina</taxon>
        <taxon>Panagrolaimomorpha</taxon>
        <taxon>Panagrolaimoidea</taxon>
        <taxon>Panagrolaimidae</taxon>
        <taxon>Panagrolaimus</taxon>
    </lineage>
</organism>
<dbReference type="Proteomes" id="UP000887580">
    <property type="component" value="Unplaced"/>
</dbReference>
<sequence length="117" mass="13416">MACFGNTLILILYALYWCFSDAGYKRILKIIFEFFITFYALAFVYVALQACEIWKRTFLNLIGICRARVLPISHSVSASSVAPNYHNFARTSKGEQMIFSAAQEGELYFLQLNSTWS</sequence>
<proteinExistence type="predicted"/>
<accession>A0AC35FJ86</accession>
<reference evidence="2" key="1">
    <citation type="submission" date="2022-11" db="UniProtKB">
        <authorList>
            <consortium name="WormBaseParasite"/>
        </authorList>
    </citation>
    <scope>IDENTIFICATION</scope>
</reference>